<proteinExistence type="predicted"/>
<dbReference type="Gene3D" id="3.40.50.300">
    <property type="entry name" value="P-loop containing nucleotide triphosphate hydrolases"/>
    <property type="match status" value="1"/>
</dbReference>
<evidence type="ECO:0000313" key="3">
    <source>
        <dbReference type="Proteomes" id="UP000004259"/>
    </source>
</evidence>
<dbReference type="RefSeq" id="WP_002853147.1">
    <property type="nucleotide sequence ID" value="NZ_ADKM02000131.1"/>
</dbReference>
<name>E9SHG3_RUMAL</name>
<dbReference type="SUPFAM" id="SSF52540">
    <property type="entry name" value="P-loop containing nucleoside triphosphate hydrolases"/>
    <property type="match status" value="1"/>
</dbReference>
<keyword evidence="3" id="KW-1185">Reference proteome</keyword>
<dbReference type="NCBIfam" id="NF006085">
    <property type="entry name" value="PRK08233.1"/>
    <property type="match status" value="1"/>
</dbReference>
<dbReference type="GO" id="GO:0005524">
    <property type="term" value="F:ATP binding"/>
    <property type="evidence" value="ECO:0007669"/>
    <property type="project" value="InterPro"/>
</dbReference>
<organism evidence="2 3">
    <name type="scientific">Ruminococcus albus 8</name>
    <dbReference type="NCBI Taxonomy" id="246199"/>
    <lineage>
        <taxon>Bacteria</taxon>
        <taxon>Bacillati</taxon>
        <taxon>Bacillota</taxon>
        <taxon>Clostridia</taxon>
        <taxon>Eubacteriales</taxon>
        <taxon>Oscillospiraceae</taxon>
        <taxon>Ruminococcus</taxon>
    </lineage>
</organism>
<dbReference type="InterPro" id="IPR006083">
    <property type="entry name" value="PRK/URK"/>
</dbReference>
<feature type="domain" description="Phosphoribulokinase/uridine kinase" evidence="1">
    <location>
        <begin position="86"/>
        <end position="157"/>
    </location>
</feature>
<comment type="caution">
    <text evidence="2">The sequence shown here is derived from an EMBL/GenBank/DDBJ whole genome shotgun (WGS) entry which is preliminary data.</text>
</comment>
<dbReference type="InterPro" id="IPR027417">
    <property type="entry name" value="P-loop_NTPase"/>
</dbReference>
<reference evidence="2 3" key="1">
    <citation type="submission" date="2011-02" db="EMBL/GenBank/DDBJ databases">
        <authorList>
            <person name="Nelson K.E."/>
            <person name="Sutton G."/>
            <person name="Torralba M."/>
            <person name="Durkin S."/>
            <person name="Harkins D."/>
            <person name="Montgomery R."/>
            <person name="Ziemer C."/>
            <person name="Klaassens E."/>
            <person name="Ocuiv P."/>
            <person name="Morrison M."/>
        </authorList>
    </citation>
    <scope>NUCLEOTIDE SEQUENCE [LARGE SCALE GENOMIC DNA]</scope>
    <source>
        <strain evidence="2 3">8</strain>
    </source>
</reference>
<dbReference type="STRING" id="246199.CUS_4666"/>
<dbReference type="Pfam" id="PF00485">
    <property type="entry name" value="PRK"/>
    <property type="match status" value="1"/>
</dbReference>
<accession>E9SHG3</accession>
<dbReference type="EMBL" id="ADKM02000131">
    <property type="protein sequence ID" value="EGC01288.1"/>
    <property type="molecule type" value="Genomic_DNA"/>
</dbReference>
<sequence>MKIIAISAVTAGGKTTIVNALKDRLPKAAVLYFDDYDFDGEVEDYAKWLADGADVNVWDLSPLKADIDRLISGGEYEYILLDYPFAYDHRMLEGYIDCCIFIDTPLDVALARRVLRDMQSAPAEDILSEMRSYLQYARPAFVHMQNGHQASADYVIDGTKAVSDIAEEICGIISGI</sequence>
<dbReference type="eggNOG" id="COG0572">
    <property type="taxonomic scope" value="Bacteria"/>
</dbReference>
<dbReference type="OrthoDB" id="6291705at2"/>
<dbReference type="GO" id="GO:0016301">
    <property type="term" value="F:kinase activity"/>
    <property type="evidence" value="ECO:0007669"/>
    <property type="project" value="InterPro"/>
</dbReference>
<dbReference type="Proteomes" id="UP000004259">
    <property type="component" value="Unassembled WGS sequence"/>
</dbReference>
<evidence type="ECO:0000313" key="2">
    <source>
        <dbReference type="EMBL" id="EGC01288.1"/>
    </source>
</evidence>
<protein>
    <recommendedName>
        <fullName evidence="1">Phosphoribulokinase/uridine kinase domain-containing protein</fullName>
    </recommendedName>
</protein>
<evidence type="ECO:0000259" key="1">
    <source>
        <dbReference type="Pfam" id="PF00485"/>
    </source>
</evidence>
<gene>
    <name evidence="2" type="ORF">CUS_4666</name>
</gene>
<dbReference type="AlphaFoldDB" id="E9SHG3"/>